<dbReference type="GeneID" id="66072639"/>
<proteinExistence type="predicted"/>
<dbReference type="AlphaFoldDB" id="A0A9P7UK17"/>
<accession>A0A9P7UK17</accession>
<sequence>MSDSLFDPLKVDSPRNRSSSNFPGMKGLSISNPLSDSTFLESPTQKCFDYLPDRKHLDYAEHTLALLVLLDQMPRYSYSGLDTRYTYEFFGETARRLVKELLHDGVPPDSTEEWISRLGPGFGFEDAMIRKY</sequence>
<dbReference type="KEGG" id="more:E1B28_003563"/>
<dbReference type="Proteomes" id="UP001049176">
    <property type="component" value="Chromosome 11"/>
</dbReference>
<evidence type="ECO:0000256" key="1">
    <source>
        <dbReference type="SAM" id="MobiDB-lite"/>
    </source>
</evidence>
<organism evidence="2 3">
    <name type="scientific">Marasmius oreades</name>
    <name type="common">fairy-ring Marasmius</name>
    <dbReference type="NCBI Taxonomy" id="181124"/>
    <lineage>
        <taxon>Eukaryota</taxon>
        <taxon>Fungi</taxon>
        <taxon>Dikarya</taxon>
        <taxon>Basidiomycota</taxon>
        <taxon>Agaricomycotina</taxon>
        <taxon>Agaricomycetes</taxon>
        <taxon>Agaricomycetidae</taxon>
        <taxon>Agaricales</taxon>
        <taxon>Marasmiineae</taxon>
        <taxon>Marasmiaceae</taxon>
        <taxon>Marasmius</taxon>
    </lineage>
</organism>
<evidence type="ECO:0000313" key="2">
    <source>
        <dbReference type="EMBL" id="KAG7086042.1"/>
    </source>
</evidence>
<dbReference type="OrthoDB" id="414698at2759"/>
<protein>
    <submittedName>
        <fullName evidence="2">Uncharacterized protein</fullName>
    </submittedName>
</protein>
<comment type="caution">
    <text evidence="2">The sequence shown here is derived from an EMBL/GenBank/DDBJ whole genome shotgun (WGS) entry which is preliminary data.</text>
</comment>
<reference evidence="2" key="1">
    <citation type="journal article" date="2021" name="Genome Biol. Evol.">
        <title>The assembled and annotated genome of the fairy-ring fungus Marasmius oreades.</title>
        <authorList>
            <person name="Hiltunen M."/>
            <person name="Ament-Velasquez S.L."/>
            <person name="Johannesson H."/>
        </authorList>
    </citation>
    <scope>NUCLEOTIDE SEQUENCE</scope>
    <source>
        <strain evidence="2">03SP1</strain>
    </source>
</reference>
<evidence type="ECO:0000313" key="3">
    <source>
        <dbReference type="Proteomes" id="UP001049176"/>
    </source>
</evidence>
<keyword evidence="3" id="KW-1185">Reference proteome</keyword>
<name>A0A9P7UK17_9AGAR</name>
<feature type="region of interest" description="Disordered" evidence="1">
    <location>
        <begin position="1"/>
        <end position="27"/>
    </location>
</feature>
<gene>
    <name evidence="2" type="ORF">E1B28_003563</name>
</gene>
<dbReference type="RefSeq" id="XP_043002513.1">
    <property type="nucleotide sequence ID" value="XM_043160556.1"/>
</dbReference>
<dbReference type="EMBL" id="CM032191">
    <property type="protein sequence ID" value="KAG7086042.1"/>
    <property type="molecule type" value="Genomic_DNA"/>
</dbReference>